<dbReference type="PANTHER" id="PTHR41339:SF1">
    <property type="entry name" value="SECRETED PROTEIN"/>
    <property type="match status" value="1"/>
</dbReference>
<protein>
    <recommendedName>
        <fullName evidence="4">T9SS C-terminal target domain-containing protein</fullName>
    </recommendedName>
</protein>
<sequence length="443" mass="46724">MMKKGLYLFLLLLSVGLISCKDDDAGEPLLPEEDFEVLEGNITQNLSLDANKQYLLRGKVYVQAPNTLTIPAGTVIFGEKATDGTLIINRGAKIMAEGTATNPIVFTSQAAPGFRNRGDWGGVVVLGNAQTNNPANSPIEGISATGSENGIYGPGDGAAQNEQNSGVMKFVRIEYAGIDLSQDNELNSLTMGALGSGTTIEHIMVSYANDDAYEWFGGTVNHKYLIAYNTLDDDFDSDRGYTGRVQYGLVVRFPGIADVSTSRAFEASSNNDASLPLQSAPSFANITVLGPRMFSSSVSGSYGAAVEINSNSSMKLHNSIISGFPIGIRYNGSGAEAMVMNNVFVENTTLSSTSGGSSVPATFESSNQVASKEAVFGEGAVFNSATPSPLLLPAGSTYAAGAPELPAGFEQKGFWGAFGSSETDTDWNLTSGWIEWNPGDAQY</sequence>
<dbReference type="EMBL" id="AODQ01000021">
    <property type="protein sequence ID" value="EMR03633.1"/>
    <property type="molecule type" value="Genomic_DNA"/>
</dbReference>
<organism evidence="2 3">
    <name type="scientific">Cesiribacter andamanensis AMV16</name>
    <dbReference type="NCBI Taxonomy" id="1279009"/>
    <lineage>
        <taxon>Bacteria</taxon>
        <taxon>Pseudomonadati</taxon>
        <taxon>Bacteroidota</taxon>
        <taxon>Cytophagia</taxon>
        <taxon>Cytophagales</taxon>
        <taxon>Cesiribacteraceae</taxon>
        <taxon>Cesiribacter</taxon>
    </lineage>
</organism>
<evidence type="ECO:0000313" key="3">
    <source>
        <dbReference type="Proteomes" id="UP000011910"/>
    </source>
</evidence>
<keyword evidence="1" id="KW-0732">Signal</keyword>
<accession>M7N4N9</accession>
<dbReference type="eggNOG" id="COG5492">
    <property type="taxonomic scope" value="Bacteria"/>
</dbReference>
<dbReference type="AlphaFoldDB" id="M7N4N9"/>
<evidence type="ECO:0008006" key="4">
    <source>
        <dbReference type="Google" id="ProtNLM"/>
    </source>
</evidence>
<keyword evidence="3" id="KW-1185">Reference proteome</keyword>
<dbReference type="Proteomes" id="UP000011910">
    <property type="component" value="Unassembled WGS sequence"/>
</dbReference>
<name>M7N4N9_9BACT</name>
<feature type="signal peptide" evidence="1">
    <location>
        <begin position="1"/>
        <end position="20"/>
    </location>
</feature>
<reference evidence="2 3" key="1">
    <citation type="journal article" date="2013" name="Genome Announc.">
        <title>Draft Genome Sequence of Cesiribacter andamanensis Strain AMV16T, Isolated from a Soil Sample from a Mud Volcano in the Andaman Islands, India.</title>
        <authorList>
            <person name="Shivaji S."/>
            <person name="Ara S."/>
            <person name="Begum Z."/>
            <person name="Srinivas T.N."/>
            <person name="Singh A."/>
            <person name="Kumar Pinnaka A."/>
        </authorList>
    </citation>
    <scope>NUCLEOTIDE SEQUENCE [LARGE SCALE GENOMIC DNA]</scope>
    <source>
        <strain evidence="2 3">AMV16</strain>
    </source>
</reference>
<comment type="caution">
    <text evidence="2">The sequence shown here is derived from an EMBL/GenBank/DDBJ whole genome shotgun (WGS) entry which is preliminary data.</text>
</comment>
<dbReference type="PATRIC" id="fig|1279009.4.peg.1244"/>
<evidence type="ECO:0000313" key="2">
    <source>
        <dbReference type="EMBL" id="EMR03633.1"/>
    </source>
</evidence>
<dbReference type="InterPro" id="IPR011050">
    <property type="entry name" value="Pectin_lyase_fold/virulence"/>
</dbReference>
<dbReference type="PROSITE" id="PS51257">
    <property type="entry name" value="PROKAR_LIPOPROTEIN"/>
    <property type="match status" value="1"/>
</dbReference>
<gene>
    <name evidence="2" type="ORF">ADICEAN_01230</name>
</gene>
<evidence type="ECO:0000256" key="1">
    <source>
        <dbReference type="SAM" id="SignalP"/>
    </source>
</evidence>
<proteinExistence type="predicted"/>
<dbReference type="STRING" id="1279009.ADICEAN_01230"/>
<feature type="chain" id="PRO_5004082057" description="T9SS C-terminal target domain-containing protein" evidence="1">
    <location>
        <begin position="21"/>
        <end position="443"/>
    </location>
</feature>
<dbReference type="PANTHER" id="PTHR41339">
    <property type="entry name" value="LIPL48"/>
    <property type="match status" value="1"/>
</dbReference>
<dbReference type="SUPFAM" id="SSF51126">
    <property type="entry name" value="Pectin lyase-like"/>
    <property type="match status" value="1"/>
</dbReference>